<keyword evidence="2" id="KW-1185">Reference proteome</keyword>
<organism evidence="1 2">
    <name type="scientific">Paenibacillus alginolyticus</name>
    <dbReference type="NCBI Taxonomy" id="59839"/>
    <lineage>
        <taxon>Bacteria</taxon>
        <taxon>Bacillati</taxon>
        <taxon>Bacillota</taxon>
        <taxon>Bacilli</taxon>
        <taxon>Bacillales</taxon>
        <taxon>Paenibacillaceae</taxon>
        <taxon>Paenibacillus</taxon>
    </lineage>
</organism>
<gene>
    <name evidence="1" type="ORF">M5X19_15870</name>
</gene>
<reference evidence="1 2" key="1">
    <citation type="submission" date="2022-05" db="EMBL/GenBank/DDBJ databases">
        <title>Genome Sequencing of Bee-Associated Microbes.</title>
        <authorList>
            <person name="Dunlap C."/>
        </authorList>
    </citation>
    <scope>NUCLEOTIDE SEQUENCE [LARGE SCALE GENOMIC DNA]</scope>
    <source>
        <strain evidence="1 2">NRRL B-14421</strain>
    </source>
</reference>
<proteinExistence type="predicted"/>
<sequence length="210" mass="24075">MRLADIKGSYDAILSLGDLCAPSIQLEKHKLRPYSGVLDWMGSHNLSDVNRLLRNRFHGFMELANLKVIGHASEKIFLVVDEAYNIASNHDFYVARNKASHLSTYPEVKAKYDRRVARFIEKTSTCKKILFIRTGGTPDQVVELQSVLSELVKHDFNVLFVEHTNVSGIVETHWPIPKVCSIQLPNHNFLFGNDHLWSQILHDIHLHEYC</sequence>
<dbReference type="EMBL" id="JAMDMX010000046">
    <property type="protein sequence ID" value="MCY9694370.1"/>
    <property type="molecule type" value="Genomic_DNA"/>
</dbReference>
<evidence type="ECO:0000313" key="2">
    <source>
        <dbReference type="Proteomes" id="UP001527099"/>
    </source>
</evidence>
<dbReference type="InterPro" id="IPR014903">
    <property type="entry name" value="DUF1796"/>
</dbReference>
<name>A0ABT4GDV7_9BACL</name>
<evidence type="ECO:0000313" key="1">
    <source>
        <dbReference type="EMBL" id="MCY9694370.1"/>
    </source>
</evidence>
<accession>A0ABT4GDV7</accession>
<dbReference type="Proteomes" id="UP001527099">
    <property type="component" value="Unassembled WGS sequence"/>
</dbReference>
<protein>
    <submittedName>
        <fullName evidence="1">Papain-like cysteine peptidase</fullName>
    </submittedName>
</protein>
<dbReference type="Pfam" id="PF08795">
    <property type="entry name" value="DUF1796"/>
    <property type="match status" value="1"/>
</dbReference>
<dbReference type="RefSeq" id="WP_268616072.1">
    <property type="nucleotide sequence ID" value="NZ_JAMDMX010000046.1"/>
</dbReference>
<comment type="caution">
    <text evidence="1">The sequence shown here is derived from an EMBL/GenBank/DDBJ whole genome shotgun (WGS) entry which is preliminary data.</text>
</comment>